<proteinExistence type="predicted"/>
<protein>
    <submittedName>
        <fullName evidence="1">Uncharacterized protein</fullName>
    </submittedName>
</protein>
<organism evidence="1">
    <name type="scientific">viral metagenome</name>
    <dbReference type="NCBI Taxonomy" id="1070528"/>
    <lineage>
        <taxon>unclassified sequences</taxon>
        <taxon>metagenomes</taxon>
        <taxon>organismal metagenomes</taxon>
    </lineage>
</organism>
<accession>A0A6M3KPZ1</accession>
<gene>
    <name evidence="1" type="ORF">MM415A00246_0024</name>
</gene>
<dbReference type="AlphaFoldDB" id="A0A6M3KPZ1"/>
<evidence type="ECO:0000313" key="1">
    <source>
        <dbReference type="EMBL" id="QJA83902.1"/>
    </source>
</evidence>
<reference evidence="1" key="1">
    <citation type="submission" date="2020-03" db="EMBL/GenBank/DDBJ databases">
        <title>The deep terrestrial virosphere.</title>
        <authorList>
            <person name="Holmfeldt K."/>
            <person name="Nilsson E."/>
            <person name="Simone D."/>
            <person name="Lopez-Fernandez M."/>
            <person name="Wu X."/>
            <person name="de Brujin I."/>
            <person name="Lundin D."/>
            <person name="Andersson A."/>
            <person name="Bertilsson S."/>
            <person name="Dopson M."/>
        </authorList>
    </citation>
    <scope>NUCLEOTIDE SEQUENCE</scope>
    <source>
        <strain evidence="1">MM415A00246</strain>
    </source>
</reference>
<sequence length="113" mass="12660">MGDRAMAEIKTGDGSLYVYTHWAGRKLPELAEAAIVAAEPRWDDEVYAVRIIVDQLIKNGRDQVLGFGLMLRPNAEDEYNNNKPSVIIDLPKGSLEIIREGHSCKSFKEVLCK</sequence>
<dbReference type="EMBL" id="MT142520">
    <property type="protein sequence ID" value="QJA83902.1"/>
    <property type="molecule type" value="Genomic_DNA"/>
</dbReference>
<name>A0A6M3KPZ1_9ZZZZ</name>